<dbReference type="GO" id="GO:0004674">
    <property type="term" value="F:protein serine/threonine kinase activity"/>
    <property type="evidence" value="ECO:0007669"/>
    <property type="project" value="TreeGrafter"/>
</dbReference>
<feature type="non-terminal residue" evidence="2">
    <location>
        <position position="1"/>
    </location>
</feature>
<keyword evidence="2" id="KW-0808">Transferase</keyword>
<comment type="caution">
    <text evidence="2">The sequence shown here is derived from an EMBL/GenBank/DDBJ whole genome shotgun (WGS) entry which is preliminary data.</text>
</comment>
<evidence type="ECO:0000259" key="1">
    <source>
        <dbReference type="PROSITE" id="PS50011"/>
    </source>
</evidence>
<name>A0A9P7F6D4_9AGAM</name>
<dbReference type="GO" id="GO:0005737">
    <property type="term" value="C:cytoplasm"/>
    <property type="evidence" value="ECO:0007669"/>
    <property type="project" value="TreeGrafter"/>
</dbReference>
<dbReference type="PROSITE" id="PS50011">
    <property type="entry name" value="PROTEIN_KINASE_DOM"/>
    <property type="match status" value="1"/>
</dbReference>
<dbReference type="InterPro" id="IPR011009">
    <property type="entry name" value="Kinase-like_dom_sf"/>
</dbReference>
<dbReference type="PANTHER" id="PTHR24361">
    <property type="entry name" value="MITOGEN-ACTIVATED KINASE KINASE KINASE"/>
    <property type="match status" value="1"/>
</dbReference>
<reference evidence="2" key="1">
    <citation type="journal article" date="2020" name="New Phytol.">
        <title>Comparative genomics reveals dynamic genome evolution in host specialist ectomycorrhizal fungi.</title>
        <authorList>
            <person name="Lofgren L.A."/>
            <person name="Nguyen N.H."/>
            <person name="Vilgalys R."/>
            <person name="Ruytinx J."/>
            <person name="Liao H.L."/>
            <person name="Branco S."/>
            <person name="Kuo A."/>
            <person name="LaButti K."/>
            <person name="Lipzen A."/>
            <person name="Andreopoulos W."/>
            <person name="Pangilinan J."/>
            <person name="Riley R."/>
            <person name="Hundley H."/>
            <person name="Na H."/>
            <person name="Barry K."/>
            <person name="Grigoriev I.V."/>
            <person name="Stajich J.E."/>
            <person name="Kennedy P.G."/>
        </authorList>
    </citation>
    <scope>NUCLEOTIDE SEQUENCE</scope>
    <source>
        <strain evidence="2">FC423</strain>
    </source>
</reference>
<accession>A0A9P7F6D4</accession>
<feature type="domain" description="Protein kinase" evidence="1">
    <location>
        <begin position="1"/>
        <end position="113"/>
    </location>
</feature>
<keyword evidence="2" id="KW-0418">Kinase</keyword>
<evidence type="ECO:0000313" key="3">
    <source>
        <dbReference type="Proteomes" id="UP000823399"/>
    </source>
</evidence>
<dbReference type="EMBL" id="JABBWM010000026">
    <property type="protein sequence ID" value="KAG2108624.1"/>
    <property type="molecule type" value="Genomic_DNA"/>
</dbReference>
<dbReference type="InterPro" id="IPR053235">
    <property type="entry name" value="Ser_Thr_kinase"/>
</dbReference>
<dbReference type="Gene3D" id="1.10.510.10">
    <property type="entry name" value="Transferase(Phosphotransferase) domain 1"/>
    <property type="match status" value="1"/>
</dbReference>
<dbReference type="Pfam" id="PF07714">
    <property type="entry name" value="PK_Tyr_Ser-Thr"/>
    <property type="match status" value="1"/>
</dbReference>
<keyword evidence="3" id="KW-1185">Reference proteome</keyword>
<dbReference type="RefSeq" id="XP_041292994.1">
    <property type="nucleotide sequence ID" value="XM_041437282.1"/>
</dbReference>
<organism evidence="2 3">
    <name type="scientific">Suillus discolor</name>
    <dbReference type="NCBI Taxonomy" id="1912936"/>
    <lineage>
        <taxon>Eukaryota</taxon>
        <taxon>Fungi</taxon>
        <taxon>Dikarya</taxon>
        <taxon>Basidiomycota</taxon>
        <taxon>Agaricomycotina</taxon>
        <taxon>Agaricomycetes</taxon>
        <taxon>Agaricomycetidae</taxon>
        <taxon>Boletales</taxon>
        <taxon>Suillineae</taxon>
        <taxon>Suillaceae</taxon>
        <taxon>Suillus</taxon>
    </lineage>
</organism>
<protein>
    <submittedName>
        <fullName evidence="2">Kinase-like domain-containing protein</fullName>
    </submittedName>
</protein>
<proteinExistence type="predicted"/>
<dbReference type="SUPFAM" id="SSF56112">
    <property type="entry name" value="Protein kinase-like (PK-like)"/>
    <property type="match status" value="1"/>
</dbReference>
<dbReference type="GeneID" id="64699541"/>
<dbReference type="OrthoDB" id="2690743at2759"/>
<evidence type="ECO:0000313" key="2">
    <source>
        <dbReference type="EMBL" id="KAG2108624.1"/>
    </source>
</evidence>
<dbReference type="InterPro" id="IPR000719">
    <property type="entry name" value="Prot_kinase_dom"/>
</dbReference>
<dbReference type="AlphaFoldDB" id="A0A9P7F6D4"/>
<gene>
    <name evidence="2" type="ORF">F5147DRAFT_694019</name>
</gene>
<dbReference type="GO" id="GO:0005524">
    <property type="term" value="F:ATP binding"/>
    <property type="evidence" value="ECO:0007669"/>
    <property type="project" value="InterPro"/>
</dbReference>
<sequence length="113" mass="12428">VREIAAGLQYLHDKDIVHGDLTDTHVLVSSDGRLCLGGFGLSMILAEYDNPTFNSCHSGNVRWAAPELFDEYAKPTKASDIYSYGCIMMQFRGGFPRYSSSGKGARTVLQIGY</sequence>
<dbReference type="Proteomes" id="UP000823399">
    <property type="component" value="Unassembled WGS sequence"/>
</dbReference>
<dbReference type="InterPro" id="IPR001245">
    <property type="entry name" value="Ser-Thr/Tyr_kinase_cat_dom"/>
</dbReference>